<evidence type="ECO:0000313" key="3">
    <source>
        <dbReference type="EMBL" id="CAK7937373.1"/>
    </source>
</evidence>
<evidence type="ECO:0000313" key="2">
    <source>
        <dbReference type="EMBL" id="CAK7927727.1"/>
    </source>
</evidence>
<dbReference type="AlphaFoldDB" id="A0AAV1U2L5"/>
<proteinExistence type="predicted"/>
<feature type="region of interest" description="Disordered" evidence="1">
    <location>
        <begin position="1"/>
        <end position="38"/>
    </location>
</feature>
<sequence length="71" mass="8069">MDHRQKGPAESEKVLESHMQNGLRRVSHPRRQRVVDREASTGLTSAVVGWHDGNSFGEEVVRLLGMKFLEE</sequence>
<feature type="compositionally biased region" description="Basic and acidic residues" evidence="1">
    <location>
        <begin position="1"/>
        <end position="16"/>
    </location>
</feature>
<evidence type="ECO:0000256" key="1">
    <source>
        <dbReference type="SAM" id="MobiDB-lite"/>
    </source>
</evidence>
<gene>
    <name evidence="2" type="ORF">PM001_LOCUS12877</name>
    <name evidence="3" type="ORF">PM001_LOCUS22523</name>
</gene>
<comment type="caution">
    <text evidence="2">The sequence shown here is derived from an EMBL/GenBank/DDBJ whole genome shotgun (WGS) entry which is preliminary data.</text>
</comment>
<accession>A0AAV1U2L5</accession>
<reference evidence="2" key="1">
    <citation type="submission" date="2024-01" db="EMBL/GenBank/DDBJ databases">
        <authorList>
            <person name="Webb A."/>
        </authorList>
    </citation>
    <scope>NUCLEOTIDE SEQUENCE</scope>
    <source>
        <strain evidence="2">Pm1</strain>
    </source>
</reference>
<dbReference type="EMBL" id="CAKLBY020000114">
    <property type="protein sequence ID" value="CAK7927727.1"/>
    <property type="molecule type" value="Genomic_DNA"/>
</dbReference>
<name>A0AAV1U2L5_9STRA</name>
<evidence type="ECO:0000313" key="4">
    <source>
        <dbReference type="Proteomes" id="UP001162060"/>
    </source>
</evidence>
<dbReference type="EMBL" id="CAKLBY020000227">
    <property type="protein sequence ID" value="CAK7937373.1"/>
    <property type="molecule type" value="Genomic_DNA"/>
</dbReference>
<organism evidence="2 4">
    <name type="scientific">Peronospora matthiolae</name>
    <dbReference type="NCBI Taxonomy" id="2874970"/>
    <lineage>
        <taxon>Eukaryota</taxon>
        <taxon>Sar</taxon>
        <taxon>Stramenopiles</taxon>
        <taxon>Oomycota</taxon>
        <taxon>Peronosporomycetes</taxon>
        <taxon>Peronosporales</taxon>
        <taxon>Peronosporaceae</taxon>
        <taxon>Peronospora</taxon>
    </lineage>
</organism>
<dbReference type="Proteomes" id="UP001162060">
    <property type="component" value="Unassembled WGS sequence"/>
</dbReference>
<protein>
    <submittedName>
        <fullName evidence="2">Uncharacterized protein</fullName>
    </submittedName>
</protein>